<dbReference type="EMBL" id="GL871390">
    <property type="protein sequence ID" value="EGC29808.1"/>
    <property type="molecule type" value="Genomic_DNA"/>
</dbReference>
<dbReference type="GO" id="GO:0007165">
    <property type="term" value="P:signal transduction"/>
    <property type="evidence" value="ECO:0000318"/>
    <property type="project" value="GO_Central"/>
</dbReference>
<dbReference type="eggNOG" id="KOG0619">
    <property type="taxonomic scope" value="Eukaryota"/>
</dbReference>
<dbReference type="Pfam" id="PF12799">
    <property type="entry name" value="LRR_4"/>
    <property type="match status" value="1"/>
</dbReference>
<reference evidence="12" key="1">
    <citation type="journal article" date="2011" name="Genome Biol.">
        <title>Comparative genomics of the social amoebae Dictyostelium discoideum and Dictyostelium purpureum.</title>
        <authorList>
            <consortium name="US DOE Joint Genome Institute (JGI-PGF)"/>
            <person name="Sucgang R."/>
            <person name="Kuo A."/>
            <person name="Tian X."/>
            <person name="Salerno W."/>
            <person name="Parikh A."/>
            <person name="Feasley C.L."/>
            <person name="Dalin E."/>
            <person name="Tu H."/>
            <person name="Huang E."/>
            <person name="Barry K."/>
            <person name="Lindquist E."/>
            <person name="Shapiro H."/>
            <person name="Bruce D."/>
            <person name="Schmutz J."/>
            <person name="Salamov A."/>
            <person name="Fey P."/>
            <person name="Gaudet P."/>
            <person name="Anjard C."/>
            <person name="Babu M.M."/>
            <person name="Basu S."/>
            <person name="Bushmanova Y."/>
            <person name="van der Wel H."/>
            <person name="Katoh-Kurasawa M."/>
            <person name="Dinh C."/>
            <person name="Coutinho P.M."/>
            <person name="Saito T."/>
            <person name="Elias M."/>
            <person name="Schaap P."/>
            <person name="Kay R.R."/>
            <person name="Henrissat B."/>
            <person name="Eichinger L."/>
            <person name="Rivero F."/>
            <person name="Putnam N.H."/>
            <person name="West C.M."/>
            <person name="Loomis W.F."/>
            <person name="Chisholm R.L."/>
            <person name="Shaulsky G."/>
            <person name="Strassmann J.E."/>
            <person name="Queller D.C."/>
            <person name="Kuspa A."/>
            <person name="Grigoriev I.V."/>
        </authorList>
    </citation>
    <scope>NUCLEOTIDE SEQUENCE [LARGE SCALE GENOMIC DNA]</scope>
    <source>
        <strain evidence="12">QSDP1</strain>
    </source>
</reference>
<dbReference type="Gene3D" id="3.80.10.10">
    <property type="entry name" value="Ribonuclease Inhibitor"/>
    <property type="match status" value="2"/>
</dbReference>
<evidence type="ECO:0000313" key="12">
    <source>
        <dbReference type="Proteomes" id="UP000001064"/>
    </source>
</evidence>
<dbReference type="GO" id="GO:0004721">
    <property type="term" value="F:phosphoprotein phosphatase activity"/>
    <property type="evidence" value="ECO:0000318"/>
    <property type="project" value="GO_Central"/>
</dbReference>
<evidence type="ECO:0000313" key="11">
    <source>
        <dbReference type="EMBL" id="EGC29808.1"/>
    </source>
</evidence>
<feature type="region of interest" description="Disordered" evidence="8">
    <location>
        <begin position="653"/>
        <end position="713"/>
    </location>
</feature>
<dbReference type="OMA" id="RDTPNYD"/>
<dbReference type="SMART" id="SM00364">
    <property type="entry name" value="LRR_BAC"/>
    <property type="match status" value="5"/>
</dbReference>
<comment type="catalytic activity">
    <reaction evidence="6">
        <text>O-phospho-L-seryl-[protein] + H2O = L-seryl-[protein] + phosphate</text>
        <dbReference type="Rhea" id="RHEA:20629"/>
        <dbReference type="Rhea" id="RHEA-COMP:9863"/>
        <dbReference type="Rhea" id="RHEA-COMP:11604"/>
        <dbReference type="ChEBI" id="CHEBI:15377"/>
        <dbReference type="ChEBI" id="CHEBI:29999"/>
        <dbReference type="ChEBI" id="CHEBI:43474"/>
        <dbReference type="ChEBI" id="CHEBI:83421"/>
        <dbReference type="EC" id="3.1.3.16"/>
    </reaction>
</comment>
<proteinExistence type="inferred from homology"/>
<dbReference type="CDD" id="cd14498">
    <property type="entry name" value="DSP"/>
    <property type="match status" value="1"/>
</dbReference>
<feature type="compositionally biased region" description="Low complexity" evidence="8">
    <location>
        <begin position="85"/>
        <end position="120"/>
    </location>
</feature>
<evidence type="ECO:0000256" key="6">
    <source>
        <dbReference type="ARBA" id="ARBA00047761"/>
    </source>
</evidence>
<dbReference type="InterPro" id="IPR025875">
    <property type="entry name" value="Leu-rich_rpt_4"/>
</dbReference>
<sequence>MGNTHSNNNNNGGDGVSEINMIVDLDGKYHIDYKNRNFKKLKTQLFSAYFESYEIVSADSLVNSDFFKNKLPKKSQLNNSGGIGNNNSNNNSTNNNNSNNSSDSINTANTNDGTTDNSTTLESKEENTSFLQSSPVPSPSSSLSKRHQSEFQLNPELTIDKFNEELNNEEKAKENGAAAINKGTAESPAPTPTPTPTPSAQSTPSSTPSSTPKQKSRKERKDKKENVNNNQISINNIKSDIKIYSVDLSINRLEHIPNEILSIMNTFGIEELCLSTNFFHVIPDINLVKSLTSVNLSKNKITKIPSNVFTDLPNLTTLILDRNGINCLPEEIGCSTSLKFLSLKHNLLEVLPNSFTNLKQLVTMDMSQNRLKSLPNNFEDLINLQMVWLSNNQISSLPSTKKLVNLEMFDISSNKLSSLPKDFAYLVPKKQNGSNIRNSGNIDLINRPNSCNSNSNILEILTLTELEGGGLGVLKELNIRDNRELPTIPAEYKQVESNFTLITSIPSEIIPGVFLGGLDSANNAPILAALGITHIVLAIGDCEPFFPKNFKYYSIDDARDTPNYDISQHFEQTNCFIEQGRRSGGVLVHCRAGISRSSTLILSYLMRYHQMTFKQASDFVQLKRPQILPNPGFRDQLLKYESKLYCNNILKKQNSSSSPSSSLTTISSPSPSSSTFSFADSNSNNPSCTSSPILSSHSNHNNSSNNSSPLNKI</sequence>
<dbReference type="Proteomes" id="UP000001064">
    <property type="component" value="Unassembled WGS sequence"/>
</dbReference>
<dbReference type="InterPro" id="IPR000340">
    <property type="entry name" value="Dual-sp_phosphatase_cat-dom"/>
</dbReference>
<feature type="compositionally biased region" description="Low complexity" evidence="8">
    <location>
        <begin position="654"/>
        <end position="713"/>
    </location>
</feature>
<feature type="compositionally biased region" description="Low complexity" evidence="8">
    <location>
        <begin position="133"/>
        <end position="143"/>
    </location>
</feature>
<dbReference type="PROSITE" id="PS50054">
    <property type="entry name" value="TYR_PHOSPHATASE_DUAL"/>
    <property type="match status" value="1"/>
</dbReference>
<dbReference type="GO" id="GO:0043409">
    <property type="term" value="P:negative regulation of MAPK cascade"/>
    <property type="evidence" value="ECO:0000318"/>
    <property type="project" value="GO_Central"/>
</dbReference>
<name>F1A1X9_DICPU</name>
<dbReference type="InterPro" id="IPR000387">
    <property type="entry name" value="Tyr_Pase_dom"/>
</dbReference>
<dbReference type="InterPro" id="IPR001611">
    <property type="entry name" value="Leu-rich_rpt"/>
</dbReference>
<dbReference type="GeneID" id="10504985"/>
<dbReference type="eggNOG" id="KOG1716">
    <property type="taxonomic scope" value="Eukaryota"/>
</dbReference>
<feature type="domain" description="Tyrosine-protein phosphatase" evidence="9">
    <location>
        <begin position="505"/>
        <end position="646"/>
    </location>
</feature>
<dbReference type="Gene3D" id="3.90.190.10">
    <property type="entry name" value="Protein tyrosine phosphatase superfamily"/>
    <property type="match status" value="1"/>
</dbReference>
<comment type="similarity">
    <text evidence="1">Belongs to the protein-tyrosine phosphatase family. Non-receptor class dual specificity subfamily.</text>
</comment>
<gene>
    <name evidence="11" type="ORF">DICPUDRAFT_158575</name>
</gene>
<dbReference type="STRING" id="5786.F1A1X9"/>
<keyword evidence="5" id="KW-0904">Protein phosphatase</keyword>
<dbReference type="Pfam" id="PF13855">
    <property type="entry name" value="LRR_8"/>
    <property type="match status" value="1"/>
</dbReference>
<evidence type="ECO:0000256" key="3">
    <source>
        <dbReference type="ARBA" id="ARBA00022737"/>
    </source>
</evidence>
<dbReference type="PROSITE" id="PS51450">
    <property type="entry name" value="LRR"/>
    <property type="match status" value="3"/>
</dbReference>
<dbReference type="GO" id="GO:0005737">
    <property type="term" value="C:cytoplasm"/>
    <property type="evidence" value="ECO:0000318"/>
    <property type="project" value="GO_Central"/>
</dbReference>
<protein>
    <recommendedName>
        <fullName evidence="13">Protein-serine/threonine phosphatase</fullName>
    </recommendedName>
</protein>
<dbReference type="PROSITE" id="PS50056">
    <property type="entry name" value="TYR_PHOSPHATASE_2"/>
    <property type="match status" value="1"/>
</dbReference>
<evidence type="ECO:0000256" key="7">
    <source>
        <dbReference type="ARBA" id="ARBA00048336"/>
    </source>
</evidence>
<dbReference type="AlphaFoldDB" id="F1A1X9"/>
<keyword evidence="2" id="KW-0433">Leucine-rich repeat</keyword>
<dbReference type="Pfam" id="PF00782">
    <property type="entry name" value="DSPc"/>
    <property type="match status" value="1"/>
</dbReference>
<dbReference type="SMART" id="SM00195">
    <property type="entry name" value="DSPc"/>
    <property type="match status" value="1"/>
</dbReference>
<accession>F1A1X9</accession>
<evidence type="ECO:0008006" key="13">
    <source>
        <dbReference type="Google" id="ProtNLM"/>
    </source>
</evidence>
<evidence type="ECO:0000259" key="10">
    <source>
        <dbReference type="PROSITE" id="PS50056"/>
    </source>
</evidence>
<feature type="region of interest" description="Disordered" evidence="8">
    <location>
        <begin position="182"/>
        <end position="231"/>
    </location>
</feature>
<dbReference type="FunCoup" id="F1A1X9">
    <property type="interactions" value="623"/>
</dbReference>
<dbReference type="InterPro" id="IPR020422">
    <property type="entry name" value="TYR_PHOSPHATASE_DUAL_dom"/>
</dbReference>
<dbReference type="InterPro" id="IPR016130">
    <property type="entry name" value="Tyr_Pase_AS"/>
</dbReference>
<dbReference type="PANTHER" id="PTHR10159">
    <property type="entry name" value="DUAL SPECIFICITY PROTEIN PHOSPHATASE"/>
    <property type="match status" value="1"/>
</dbReference>
<dbReference type="KEGG" id="dpp:DICPUDRAFT_158575"/>
<dbReference type="SMART" id="SM00369">
    <property type="entry name" value="LRR_TYP"/>
    <property type="match status" value="6"/>
</dbReference>
<feature type="compositionally biased region" description="Low complexity" evidence="8">
    <location>
        <begin position="198"/>
        <end position="213"/>
    </location>
</feature>
<evidence type="ECO:0000256" key="2">
    <source>
        <dbReference type="ARBA" id="ARBA00022614"/>
    </source>
</evidence>
<dbReference type="InParanoid" id="F1A1X9"/>
<dbReference type="PROSITE" id="PS00383">
    <property type="entry name" value="TYR_PHOSPHATASE_1"/>
    <property type="match status" value="1"/>
</dbReference>
<feature type="region of interest" description="Disordered" evidence="8">
    <location>
        <begin position="74"/>
        <end position="157"/>
    </location>
</feature>
<dbReference type="FunFam" id="3.90.190.10:FF:000133">
    <property type="entry name" value="Leucine rich repeat and phosphatase domain containing protein"/>
    <property type="match status" value="1"/>
</dbReference>
<evidence type="ECO:0000256" key="5">
    <source>
        <dbReference type="ARBA" id="ARBA00022912"/>
    </source>
</evidence>
<dbReference type="InterPro" id="IPR032675">
    <property type="entry name" value="LRR_dom_sf"/>
</dbReference>
<dbReference type="RefSeq" id="XP_003293673.1">
    <property type="nucleotide sequence ID" value="XM_003293625.1"/>
</dbReference>
<comment type="catalytic activity">
    <reaction evidence="7">
        <text>O-phospho-L-threonyl-[protein] + H2O = L-threonyl-[protein] + phosphate</text>
        <dbReference type="Rhea" id="RHEA:47004"/>
        <dbReference type="Rhea" id="RHEA-COMP:11060"/>
        <dbReference type="Rhea" id="RHEA-COMP:11605"/>
        <dbReference type="ChEBI" id="CHEBI:15377"/>
        <dbReference type="ChEBI" id="CHEBI:30013"/>
        <dbReference type="ChEBI" id="CHEBI:43474"/>
        <dbReference type="ChEBI" id="CHEBI:61977"/>
        <dbReference type="EC" id="3.1.3.16"/>
    </reaction>
</comment>
<evidence type="ECO:0000259" key="9">
    <source>
        <dbReference type="PROSITE" id="PS50054"/>
    </source>
</evidence>
<dbReference type="PANTHER" id="PTHR10159:SF525">
    <property type="entry name" value="MAP KINASE PHOSPHATASE WITH LEUCINE-RICH REPEATS PROTEIN 3"/>
    <property type="match status" value="1"/>
</dbReference>
<keyword evidence="4" id="KW-0378">Hydrolase</keyword>
<keyword evidence="12" id="KW-1185">Reference proteome</keyword>
<keyword evidence="3" id="KW-0677">Repeat</keyword>
<dbReference type="InterPro" id="IPR029021">
    <property type="entry name" value="Prot-tyrosine_phosphatase-like"/>
</dbReference>
<feature type="domain" description="Tyrosine specific protein phosphatases" evidence="10">
    <location>
        <begin position="564"/>
        <end position="628"/>
    </location>
</feature>
<dbReference type="SUPFAM" id="SSF52058">
    <property type="entry name" value="L domain-like"/>
    <property type="match status" value="1"/>
</dbReference>
<dbReference type="GO" id="GO:0004722">
    <property type="term" value="F:protein serine/threonine phosphatase activity"/>
    <property type="evidence" value="ECO:0007669"/>
    <property type="project" value="UniProtKB-EC"/>
</dbReference>
<dbReference type="OrthoDB" id="10252009at2759"/>
<dbReference type="SUPFAM" id="SSF52799">
    <property type="entry name" value="(Phosphotyrosine protein) phosphatases II"/>
    <property type="match status" value="1"/>
</dbReference>
<organism evidence="11 12">
    <name type="scientific">Dictyostelium purpureum</name>
    <name type="common">Slime mold</name>
    <dbReference type="NCBI Taxonomy" id="5786"/>
    <lineage>
        <taxon>Eukaryota</taxon>
        <taxon>Amoebozoa</taxon>
        <taxon>Evosea</taxon>
        <taxon>Eumycetozoa</taxon>
        <taxon>Dictyostelia</taxon>
        <taxon>Dictyosteliales</taxon>
        <taxon>Dictyosteliaceae</taxon>
        <taxon>Dictyostelium</taxon>
    </lineage>
</organism>
<dbReference type="InterPro" id="IPR003591">
    <property type="entry name" value="Leu-rich_rpt_typical-subtyp"/>
</dbReference>
<evidence type="ECO:0000256" key="8">
    <source>
        <dbReference type="SAM" id="MobiDB-lite"/>
    </source>
</evidence>
<evidence type="ECO:0000256" key="1">
    <source>
        <dbReference type="ARBA" id="ARBA00008601"/>
    </source>
</evidence>
<dbReference type="FunFam" id="3.80.10.10:FF:001682">
    <property type="entry name" value="MAP kinase phosphatase with leucine-rich repeats protein 3"/>
    <property type="match status" value="1"/>
</dbReference>
<evidence type="ECO:0000256" key="4">
    <source>
        <dbReference type="ARBA" id="ARBA00022801"/>
    </source>
</evidence>
<dbReference type="VEuPathDB" id="AmoebaDB:DICPUDRAFT_158575"/>